<feature type="chain" id="PRO_5005285257" evidence="2">
    <location>
        <begin position="18"/>
        <end position="259"/>
    </location>
</feature>
<gene>
    <name evidence="3" type="ORF">CIRG_07795</name>
</gene>
<sequence length="259" mass="26999">MRFTAASVALFAGAALALPGYEQTVYSTREVIVTDCGPEVTDCPGNNPVPTGTGIPQEPAPTEYSTRYITVTDCGPEVTDCPAESTRTETLVPTGSDDSPTVPTENPPYPTGGNPGPSTSIVTYTTCIPTTTTSVVTLQPPVVPTGGVPTGGVPSQPTWQPTGGVPSAPSGSGVPPPPKGTTTPPPFEGAASTFGGSLRRRWSRCHCCRSLRVNFFSLTIPTICSIDTPCRHVCNIRTLGVLLEHSLWAFEARRLNGVG</sequence>
<feature type="signal peptide" evidence="2">
    <location>
        <begin position="1"/>
        <end position="17"/>
    </location>
</feature>
<evidence type="ECO:0000313" key="3">
    <source>
        <dbReference type="EMBL" id="KMP08114.1"/>
    </source>
</evidence>
<feature type="compositionally biased region" description="Polar residues" evidence="1">
    <location>
        <begin position="88"/>
        <end position="102"/>
    </location>
</feature>
<keyword evidence="2" id="KW-0732">Signal</keyword>
<name>A0A0J6YLV1_COCIT</name>
<dbReference type="STRING" id="404692.A0A0J6YLV1"/>
<feature type="region of interest" description="Disordered" evidence="1">
    <location>
        <begin position="76"/>
        <end position="123"/>
    </location>
</feature>
<organism evidence="3 4">
    <name type="scientific">Coccidioides immitis RMSCC 2394</name>
    <dbReference type="NCBI Taxonomy" id="404692"/>
    <lineage>
        <taxon>Eukaryota</taxon>
        <taxon>Fungi</taxon>
        <taxon>Dikarya</taxon>
        <taxon>Ascomycota</taxon>
        <taxon>Pezizomycotina</taxon>
        <taxon>Eurotiomycetes</taxon>
        <taxon>Eurotiomycetidae</taxon>
        <taxon>Onygenales</taxon>
        <taxon>Onygenaceae</taxon>
        <taxon>Coccidioides</taxon>
    </lineage>
</organism>
<accession>A0A0J6YLV1</accession>
<feature type="compositionally biased region" description="Low complexity" evidence="1">
    <location>
        <begin position="138"/>
        <end position="173"/>
    </location>
</feature>
<dbReference type="AlphaFoldDB" id="A0A0J6YLV1"/>
<feature type="region of interest" description="Disordered" evidence="1">
    <location>
        <begin position="138"/>
        <end position="192"/>
    </location>
</feature>
<dbReference type="EMBL" id="DS028097">
    <property type="protein sequence ID" value="KMP08114.1"/>
    <property type="molecule type" value="Genomic_DNA"/>
</dbReference>
<evidence type="ECO:0000256" key="1">
    <source>
        <dbReference type="SAM" id="MobiDB-lite"/>
    </source>
</evidence>
<reference evidence="4" key="1">
    <citation type="journal article" date="2010" name="Genome Res.">
        <title>Population genomic sequencing of Coccidioides fungi reveals recent hybridization and transposon control.</title>
        <authorList>
            <person name="Neafsey D.E."/>
            <person name="Barker B.M."/>
            <person name="Sharpton T.J."/>
            <person name="Stajich J.E."/>
            <person name="Park D.J."/>
            <person name="Whiston E."/>
            <person name="Hung C.-Y."/>
            <person name="McMahan C."/>
            <person name="White J."/>
            <person name="Sykes S."/>
            <person name="Heiman D."/>
            <person name="Young S."/>
            <person name="Zeng Q."/>
            <person name="Abouelleil A."/>
            <person name="Aftuck L."/>
            <person name="Bessette D."/>
            <person name="Brown A."/>
            <person name="FitzGerald M."/>
            <person name="Lui A."/>
            <person name="Macdonald J.P."/>
            <person name="Priest M."/>
            <person name="Orbach M.J."/>
            <person name="Galgiani J.N."/>
            <person name="Kirkland T.N."/>
            <person name="Cole G.T."/>
            <person name="Birren B.W."/>
            <person name="Henn M.R."/>
            <person name="Taylor J.W."/>
            <person name="Rounsley S.D."/>
        </authorList>
    </citation>
    <scope>NUCLEOTIDE SEQUENCE [LARGE SCALE GENOMIC DNA]</scope>
    <source>
        <strain evidence="4">RMSCC 2394</strain>
    </source>
</reference>
<feature type="compositionally biased region" description="Pro residues" evidence="1">
    <location>
        <begin position="174"/>
        <end position="187"/>
    </location>
</feature>
<dbReference type="Proteomes" id="UP000054565">
    <property type="component" value="Unassembled WGS sequence"/>
</dbReference>
<protein>
    <submittedName>
        <fullName evidence="3">Uncharacterized protein</fullName>
    </submittedName>
</protein>
<evidence type="ECO:0000256" key="2">
    <source>
        <dbReference type="SAM" id="SignalP"/>
    </source>
</evidence>
<evidence type="ECO:0000313" key="4">
    <source>
        <dbReference type="Proteomes" id="UP000054565"/>
    </source>
</evidence>
<dbReference type="OrthoDB" id="4206952at2759"/>
<proteinExistence type="predicted"/>